<dbReference type="AlphaFoldDB" id="A0A0B6X0T4"/>
<reference evidence="9 10" key="2">
    <citation type="submission" date="2015-01" db="EMBL/GenBank/DDBJ databases">
        <title>Complete genome sequence of Pyrinomonas methylaliphatogenes type strain K22T.</title>
        <authorList>
            <person name="Lee K.C.Y."/>
            <person name="Power J.F."/>
            <person name="Dunfield P.F."/>
            <person name="Morgan X.C."/>
            <person name="Huttenhower C."/>
            <person name="Stott M.B."/>
        </authorList>
    </citation>
    <scope>NUCLEOTIDE SEQUENCE [LARGE SCALE GENOMIC DNA]</scope>
    <source>
        <strain evidence="9 10">K22</strain>
    </source>
</reference>
<evidence type="ECO:0000256" key="6">
    <source>
        <dbReference type="ARBA" id="ARBA00047561"/>
    </source>
</evidence>
<keyword evidence="3 9" id="KW-0560">Oxidoreductase</keyword>
<organism evidence="9 10">
    <name type="scientific">Pyrinomonas methylaliphatogenes</name>
    <dbReference type="NCBI Taxonomy" id="454194"/>
    <lineage>
        <taxon>Bacteria</taxon>
        <taxon>Pseudomonadati</taxon>
        <taxon>Acidobacteriota</taxon>
        <taxon>Blastocatellia</taxon>
        <taxon>Blastocatellales</taxon>
        <taxon>Pyrinomonadaceae</taxon>
        <taxon>Pyrinomonas</taxon>
    </lineage>
</organism>
<keyword evidence="10" id="KW-1185">Reference proteome</keyword>
<keyword evidence="4" id="KW-0520">NAD</keyword>
<dbReference type="Pfam" id="PF13241">
    <property type="entry name" value="NAD_binding_7"/>
    <property type="match status" value="1"/>
</dbReference>
<dbReference type="InterPro" id="IPR019478">
    <property type="entry name" value="Sirohaem_synthase_dimer_dom"/>
</dbReference>
<comment type="catalytic activity">
    <reaction evidence="6">
        <text>precorrin-2 + NAD(+) = sirohydrochlorin + NADH + 2 H(+)</text>
        <dbReference type="Rhea" id="RHEA:15613"/>
        <dbReference type="ChEBI" id="CHEBI:15378"/>
        <dbReference type="ChEBI" id="CHEBI:57540"/>
        <dbReference type="ChEBI" id="CHEBI:57945"/>
        <dbReference type="ChEBI" id="CHEBI:58351"/>
        <dbReference type="ChEBI" id="CHEBI:58827"/>
        <dbReference type="EC" id="1.3.1.76"/>
    </reaction>
</comment>
<dbReference type="Gene3D" id="1.10.8.610">
    <property type="entry name" value="SirC, precorrin-2 dehydrogenase, C-terminal helical domain-like"/>
    <property type="match status" value="1"/>
</dbReference>
<evidence type="ECO:0000313" key="9">
    <source>
        <dbReference type="EMBL" id="CDM66154.1"/>
    </source>
</evidence>
<feature type="domain" description="Sirohaem synthase dimerisation" evidence="7">
    <location>
        <begin position="150"/>
        <end position="204"/>
    </location>
</feature>
<keyword evidence="5" id="KW-0627">Porphyrin biosynthesis</keyword>
<evidence type="ECO:0000256" key="1">
    <source>
        <dbReference type="ARBA" id="ARBA00005010"/>
    </source>
</evidence>
<dbReference type="InterPro" id="IPR042518">
    <property type="entry name" value="SirC_C"/>
</dbReference>
<reference evidence="9 10" key="1">
    <citation type="submission" date="2013-12" db="EMBL/GenBank/DDBJ databases">
        <authorList>
            <person name="Stott M."/>
        </authorList>
    </citation>
    <scope>NUCLEOTIDE SEQUENCE [LARGE SCALE GENOMIC DNA]</scope>
    <source>
        <strain evidence="9 10">K22</strain>
    </source>
</reference>
<evidence type="ECO:0000259" key="8">
    <source>
        <dbReference type="Pfam" id="PF14824"/>
    </source>
</evidence>
<feature type="domain" description="Siroheme synthase central" evidence="8">
    <location>
        <begin position="118"/>
        <end position="144"/>
    </location>
</feature>
<dbReference type="InterPro" id="IPR028161">
    <property type="entry name" value="Met8-like"/>
</dbReference>
<dbReference type="NCBIfam" id="TIGR01470">
    <property type="entry name" value="cysG_Nterm"/>
    <property type="match status" value="1"/>
</dbReference>
<accession>A0A0B6X0T4</accession>
<name>A0A0B6X0T4_9BACT</name>
<dbReference type="EC" id="1.3.1.76" evidence="2"/>
<dbReference type="UniPathway" id="UPA00262">
    <property type="reaction ID" value="UER00222"/>
</dbReference>
<evidence type="ECO:0000313" key="10">
    <source>
        <dbReference type="Proteomes" id="UP000031518"/>
    </source>
</evidence>
<evidence type="ECO:0000256" key="2">
    <source>
        <dbReference type="ARBA" id="ARBA00012400"/>
    </source>
</evidence>
<dbReference type="Pfam" id="PF14824">
    <property type="entry name" value="Sirohm_synth_M"/>
    <property type="match status" value="1"/>
</dbReference>
<dbReference type="Pfam" id="PF10414">
    <property type="entry name" value="CysG_dimeriser"/>
    <property type="match status" value="1"/>
</dbReference>
<dbReference type="RefSeq" id="WP_041977088.1">
    <property type="nucleotide sequence ID" value="NZ_CBXV010000007.1"/>
</dbReference>
<dbReference type="GO" id="GO:0019354">
    <property type="term" value="P:siroheme biosynthetic process"/>
    <property type="evidence" value="ECO:0007669"/>
    <property type="project" value="UniProtKB-UniPathway"/>
</dbReference>
<dbReference type="InterPro" id="IPR028281">
    <property type="entry name" value="Sirohaem_synthase_central"/>
</dbReference>
<proteinExistence type="predicted"/>
<evidence type="ECO:0000256" key="3">
    <source>
        <dbReference type="ARBA" id="ARBA00023002"/>
    </source>
</evidence>
<dbReference type="InterPro" id="IPR036291">
    <property type="entry name" value="NAD(P)-bd_dom_sf"/>
</dbReference>
<dbReference type="OrthoDB" id="9773765at2"/>
<keyword evidence="9" id="KW-0456">Lyase</keyword>
<evidence type="ECO:0000256" key="4">
    <source>
        <dbReference type="ARBA" id="ARBA00023027"/>
    </source>
</evidence>
<dbReference type="SUPFAM" id="SSF51735">
    <property type="entry name" value="NAD(P)-binding Rossmann-fold domains"/>
    <property type="match status" value="1"/>
</dbReference>
<protein>
    <recommendedName>
        <fullName evidence="2">precorrin-2 dehydrogenase</fullName>
        <ecNumber evidence="2">1.3.1.76</ecNumber>
    </recommendedName>
</protein>
<dbReference type="STRING" id="454194.PYK22_02166"/>
<evidence type="ECO:0000256" key="5">
    <source>
        <dbReference type="ARBA" id="ARBA00023244"/>
    </source>
</evidence>
<dbReference type="PANTHER" id="PTHR35330:SF1">
    <property type="entry name" value="SIROHEME BIOSYNTHESIS PROTEIN MET8"/>
    <property type="match status" value="1"/>
</dbReference>
<dbReference type="Gene3D" id="3.40.50.720">
    <property type="entry name" value="NAD(P)-binding Rossmann-like Domain"/>
    <property type="match status" value="1"/>
</dbReference>
<dbReference type="Proteomes" id="UP000031518">
    <property type="component" value="Unassembled WGS sequence"/>
</dbReference>
<dbReference type="PANTHER" id="PTHR35330">
    <property type="entry name" value="SIROHEME BIOSYNTHESIS PROTEIN MET8"/>
    <property type="match status" value="1"/>
</dbReference>
<dbReference type="EMBL" id="CBXV010000007">
    <property type="protein sequence ID" value="CDM66154.1"/>
    <property type="molecule type" value="Genomic_DNA"/>
</dbReference>
<gene>
    <name evidence="9" type="ORF">PYK22_02166</name>
</gene>
<dbReference type="SUPFAM" id="SSF75615">
    <property type="entry name" value="Siroheme synthase middle domains-like"/>
    <property type="match status" value="1"/>
</dbReference>
<dbReference type="GO" id="GO:0004325">
    <property type="term" value="F:ferrochelatase activity"/>
    <property type="evidence" value="ECO:0007669"/>
    <property type="project" value="InterPro"/>
</dbReference>
<evidence type="ECO:0000259" key="7">
    <source>
        <dbReference type="Pfam" id="PF10414"/>
    </source>
</evidence>
<comment type="pathway">
    <text evidence="1">Porphyrin-containing compound metabolism; siroheme biosynthesis; sirohydrochlorin from precorrin-2: step 1/1.</text>
</comment>
<dbReference type="InterPro" id="IPR006367">
    <property type="entry name" value="Sirohaem_synthase_N"/>
</dbReference>
<dbReference type="GO" id="GO:0043115">
    <property type="term" value="F:precorrin-2 dehydrogenase activity"/>
    <property type="evidence" value="ECO:0007669"/>
    <property type="project" value="UniProtKB-EC"/>
</dbReference>
<sequence>MSYYPVFLNLRDRRCVVIGGNEIAEAKVRALLEAGARVTVIGKALTPRLEGLAAEGKIEAIRRNYQRGDLEGAWLAICCEERTINHAIWEEAEERHIFLNAVDDVPHCSFIAGAVHRQGDLIVAISTSGKAPALAVRLRDRIAAEVGPEYAAFLELAGEMREEIARRVPDLTARTELWYRLVDSNILQTLRRADIASARQRFGELIAEAEQKAKRR</sequence>